<keyword evidence="3" id="KW-1185">Reference proteome</keyword>
<evidence type="ECO:0000256" key="1">
    <source>
        <dbReference type="SAM" id="Phobius"/>
    </source>
</evidence>
<protein>
    <submittedName>
        <fullName evidence="2">DUF2619 domain-containing protein</fullName>
    </submittedName>
</protein>
<keyword evidence="1" id="KW-0812">Transmembrane</keyword>
<dbReference type="Pfam" id="PF10942">
    <property type="entry name" value="DUF2619"/>
    <property type="match status" value="1"/>
</dbReference>
<accession>A0A4Y8IVK8</accession>
<comment type="caution">
    <text evidence="2">The sequence shown here is derived from an EMBL/GenBank/DDBJ whole genome shotgun (WGS) entry which is preliminary data.</text>
</comment>
<gene>
    <name evidence="2" type="ORF">E3U55_01655</name>
</gene>
<dbReference type="Proteomes" id="UP000297975">
    <property type="component" value="Unassembled WGS sequence"/>
</dbReference>
<evidence type="ECO:0000313" key="3">
    <source>
        <dbReference type="Proteomes" id="UP000297975"/>
    </source>
</evidence>
<reference evidence="2 3" key="1">
    <citation type="submission" date="2019-03" db="EMBL/GenBank/DDBJ databases">
        <authorList>
            <person name="He R.-H."/>
        </authorList>
    </citation>
    <scope>NUCLEOTIDE SEQUENCE [LARGE SCALE GENOMIC DNA]</scope>
    <source>
        <strain evidence="3">SH 714</strain>
    </source>
</reference>
<keyword evidence="1" id="KW-1133">Transmembrane helix</keyword>
<dbReference type="OrthoDB" id="1726013at2"/>
<dbReference type="InterPro" id="IPR020390">
    <property type="entry name" value="Uncharacterised_YqhV"/>
</dbReference>
<feature type="transmembrane region" description="Helical" evidence="1">
    <location>
        <begin position="12"/>
        <end position="33"/>
    </location>
</feature>
<feature type="transmembrane region" description="Helical" evidence="1">
    <location>
        <begin position="40"/>
        <end position="65"/>
    </location>
</feature>
<keyword evidence="1" id="KW-0472">Membrane</keyword>
<proteinExistence type="predicted"/>
<evidence type="ECO:0000313" key="2">
    <source>
        <dbReference type="EMBL" id="TFB25123.1"/>
    </source>
</evidence>
<dbReference type="EMBL" id="SOPW01000001">
    <property type="protein sequence ID" value="TFB25123.1"/>
    <property type="molecule type" value="Genomic_DNA"/>
</dbReference>
<sequence>MFVLLEKAVLGMALLRILSGCIEMFAAFLMIKFNDVEKALIVNSSLAIIGPLVLLFTTAIGLLGYADQLSLKKFTLVILGIGFIFYGLSG</sequence>
<name>A0A4Y8IVK8_9BACI</name>
<dbReference type="RefSeq" id="WP_134338581.1">
    <property type="nucleotide sequence ID" value="NZ_SOPW01000001.1"/>
</dbReference>
<dbReference type="AlphaFoldDB" id="A0A4Y8IVK8"/>
<organism evidence="2 3">
    <name type="scientific">Filobacillus milosensis</name>
    <dbReference type="NCBI Taxonomy" id="94137"/>
    <lineage>
        <taxon>Bacteria</taxon>
        <taxon>Bacillati</taxon>
        <taxon>Bacillota</taxon>
        <taxon>Bacilli</taxon>
        <taxon>Bacillales</taxon>
        <taxon>Bacillaceae</taxon>
        <taxon>Filobacillus</taxon>
    </lineage>
</organism>
<feature type="transmembrane region" description="Helical" evidence="1">
    <location>
        <begin position="71"/>
        <end position="88"/>
    </location>
</feature>